<organism evidence="2 3">
    <name type="scientific">Pomacea canaliculata</name>
    <name type="common">Golden apple snail</name>
    <dbReference type="NCBI Taxonomy" id="400727"/>
    <lineage>
        <taxon>Eukaryota</taxon>
        <taxon>Metazoa</taxon>
        <taxon>Spiralia</taxon>
        <taxon>Lophotrochozoa</taxon>
        <taxon>Mollusca</taxon>
        <taxon>Gastropoda</taxon>
        <taxon>Caenogastropoda</taxon>
        <taxon>Architaenioglossa</taxon>
        <taxon>Ampullarioidea</taxon>
        <taxon>Ampullariidae</taxon>
        <taxon>Pomacea</taxon>
    </lineage>
</organism>
<sequence>MEERRTVWPMDKLTKEEEEAEAEEEQEEEEDRKWSGTEGYSRVPFQRPVCLALYLSLCTSWIRPLTCSA</sequence>
<dbReference type="Proteomes" id="UP000245119">
    <property type="component" value="Linkage Group LG10"/>
</dbReference>
<feature type="region of interest" description="Disordered" evidence="1">
    <location>
        <begin position="1"/>
        <end position="39"/>
    </location>
</feature>
<feature type="compositionally biased region" description="Acidic residues" evidence="1">
    <location>
        <begin position="16"/>
        <end position="30"/>
    </location>
</feature>
<dbReference type="AlphaFoldDB" id="A0A2T7NS24"/>
<gene>
    <name evidence="2" type="ORF">C0Q70_17253</name>
</gene>
<keyword evidence="3" id="KW-1185">Reference proteome</keyword>
<protein>
    <submittedName>
        <fullName evidence="2">Uncharacterized protein</fullName>
    </submittedName>
</protein>
<evidence type="ECO:0000313" key="3">
    <source>
        <dbReference type="Proteomes" id="UP000245119"/>
    </source>
</evidence>
<proteinExistence type="predicted"/>
<evidence type="ECO:0000256" key="1">
    <source>
        <dbReference type="SAM" id="MobiDB-lite"/>
    </source>
</evidence>
<comment type="caution">
    <text evidence="2">The sequence shown here is derived from an EMBL/GenBank/DDBJ whole genome shotgun (WGS) entry which is preliminary data.</text>
</comment>
<accession>A0A2T7NS24</accession>
<evidence type="ECO:0000313" key="2">
    <source>
        <dbReference type="EMBL" id="PVD23977.1"/>
    </source>
</evidence>
<name>A0A2T7NS24_POMCA</name>
<reference evidence="2 3" key="1">
    <citation type="submission" date="2018-04" db="EMBL/GenBank/DDBJ databases">
        <title>The genome of golden apple snail Pomacea canaliculata provides insight into stress tolerance and invasive adaptation.</title>
        <authorList>
            <person name="Liu C."/>
            <person name="Liu B."/>
            <person name="Ren Y."/>
            <person name="Zhang Y."/>
            <person name="Wang H."/>
            <person name="Li S."/>
            <person name="Jiang F."/>
            <person name="Yin L."/>
            <person name="Zhang G."/>
            <person name="Qian W."/>
            <person name="Fan W."/>
        </authorList>
    </citation>
    <scope>NUCLEOTIDE SEQUENCE [LARGE SCALE GENOMIC DNA]</scope>
    <source>
        <strain evidence="2">SZHN2017</strain>
        <tissue evidence="2">Muscle</tissue>
    </source>
</reference>
<dbReference type="EMBL" id="PZQS01000010">
    <property type="protein sequence ID" value="PVD23977.1"/>
    <property type="molecule type" value="Genomic_DNA"/>
</dbReference>